<proteinExistence type="predicted"/>
<dbReference type="PROSITE" id="PS50234">
    <property type="entry name" value="VWFA"/>
    <property type="match status" value="1"/>
</dbReference>
<gene>
    <name evidence="4" type="ORF">NDU88_001495</name>
</gene>
<dbReference type="InterPro" id="IPR036465">
    <property type="entry name" value="vWFA_dom_sf"/>
</dbReference>
<dbReference type="Proteomes" id="UP001066276">
    <property type="component" value="Chromosome 11"/>
</dbReference>
<dbReference type="Pfam" id="PF08487">
    <property type="entry name" value="VIT"/>
    <property type="match status" value="1"/>
</dbReference>
<accession>A0AAV7LG27</accession>
<dbReference type="InterPro" id="IPR013694">
    <property type="entry name" value="VIT"/>
</dbReference>
<dbReference type="InterPro" id="IPR002035">
    <property type="entry name" value="VWF_A"/>
</dbReference>
<organism evidence="4 5">
    <name type="scientific">Pleurodeles waltl</name>
    <name type="common">Iberian ribbed newt</name>
    <dbReference type="NCBI Taxonomy" id="8319"/>
    <lineage>
        <taxon>Eukaryota</taxon>
        <taxon>Metazoa</taxon>
        <taxon>Chordata</taxon>
        <taxon>Craniata</taxon>
        <taxon>Vertebrata</taxon>
        <taxon>Euteleostomi</taxon>
        <taxon>Amphibia</taxon>
        <taxon>Batrachia</taxon>
        <taxon>Caudata</taxon>
        <taxon>Salamandroidea</taxon>
        <taxon>Salamandridae</taxon>
        <taxon>Pleurodelinae</taxon>
        <taxon>Pleurodeles</taxon>
    </lineage>
</organism>
<protein>
    <recommendedName>
        <fullName evidence="6">von Willebrand factor A domain-containing protein 5A-like</fullName>
    </recommendedName>
</protein>
<feature type="domain" description="VWFA" evidence="2">
    <location>
        <begin position="343"/>
        <end position="520"/>
    </location>
</feature>
<dbReference type="AlphaFoldDB" id="A0AAV7LG27"/>
<reference evidence="4" key="1">
    <citation type="journal article" date="2022" name="bioRxiv">
        <title>Sequencing and chromosome-scale assembly of the giantPleurodeles waltlgenome.</title>
        <authorList>
            <person name="Brown T."/>
            <person name="Elewa A."/>
            <person name="Iarovenko S."/>
            <person name="Subramanian E."/>
            <person name="Araus A.J."/>
            <person name="Petzold A."/>
            <person name="Susuki M."/>
            <person name="Suzuki K.-i.T."/>
            <person name="Hayashi T."/>
            <person name="Toyoda A."/>
            <person name="Oliveira C."/>
            <person name="Osipova E."/>
            <person name="Leigh N.D."/>
            <person name="Simon A."/>
            <person name="Yun M.H."/>
        </authorList>
    </citation>
    <scope>NUCLEOTIDE SEQUENCE</scope>
    <source>
        <strain evidence="4">20211129_DDA</strain>
        <tissue evidence="4">Liver</tissue>
    </source>
</reference>
<sequence>MGCMRKRAHERTRERAYNQAKRENKRERKHYRNTRGSSDRCNSKSDTGITKRSTFAQKAVMADINRCCGLLTASKDPVPLKGISVDVQVKGFVADVSATLTYKNEEQNPLEAVFVFPMDDDSAVYNFEAMVDGKRIVAEIQEKKQAQETYADAISQGREAFLLEEDSSSGDIFSCSVGNLPPDQEAAVTLSFVQELPLEPDGAVRFVLPTVLNPRYTPRDVETKSVTTGINRVPTGKLPYSLKMTANVISPHGVNRVQSNCVLTPLNYLKEDKTSAQVSLADDHKFDRDVELLIYYNEVNKPSVIVEAGLPNAAPGSLMADVNLMLNFYPNIPESQEQSTCGEFIFLMDRSGSMSCSMGSEFDSPRRIDSAKETMVLLLKSLPLGCYFNIFGFGSHFQSFFPDSVEYTQESMKSALKQIEEMSANMGGTEILEPLKNIYSKTEKTGHPRQLFVFTDGEVGNTKAVIAEVHANSSKHRCFAFGIGEGASTALIKGIARAGHGTFEFVTGKERMQPKVLQTLKCSLQPVVKDVSLKWTLPTGVESVLLSHLPNAIFSGQRSILYAQLKGKIDQTTSADVSLEYTFKGESFRNSLQFSLQLEEESRLPIHRLAAKNVLRDLETGTDSDDKDVKKRILEMSLQSGVICSLTAFIAVNKDLNQPIQGPLVQRNIPLPGGRQYMMGLRHAPMACMAADSSVSMAAPMMMKGGGFMCRKIAKKSAPPAANRSTQPFGGISLMQEYSTFSASSGGIAVEQKEKDPVLRLISLQNADGSWSLNADFASALGIREEELKANQPNKDINSTVWATVLALIWLHSTGADRKDEWELLEWKALSWVKAKAGSTLGGCVMAGNSLLKASVDLKVFGL</sequence>
<feature type="compositionally biased region" description="Basic and acidic residues" evidence="1">
    <location>
        <begin position="11"/>
        <end position="26"/>
    </location>
</feature>
<dbReference type="PANTHER" id="PTHR45737:SF6">
    <property type="entry name" value="VON WILLEBRAND FACTOR A DOMAIN-CONTAINING PROTEIN 5A"/>
    <property type="match status" value="1"/>
</dbReference>
<dbReference type="SMART" id="SM00327">
    <property type="entry name" value="VWA"/>
    <property type="match status" value="1"/>
</dbReference>
<dbReference type="PROSITE" id="PS51468">
    <property type="entry name" value="VIT"/>
    <property type="match status" value="1"/>
</dbReference>
<dbReference type="SUPFAM" id="SSF48239">
    <property type="entry name" value="Terpenoid cyclases/Protein prenyltransferases"/>
    <property type="match status" value="1"/>
</dbReference>
<evidence type="ECO:0000259" key="3">
    <source>
        <dbReference type="PROSITE" id="PS51468"/>
    </source>
</evidence>
<feature type="region of interest" description="Disordered" evidence="1">
    <location>
        <begin position="1"/>
        <end position="48"/>
    </location>
</feature>
<dbReference type="PANTHER" id="PTHR45737">
    <property type="entry name" value="VON WILLEBRAND FACTOR A DOMAIN-CONTAINING PROTEIN 5A"/>
    <property type="match status" value="1"/>
</dbReference>
<dbReference type="SUPFAM" id="SSF53300">
    <property type="entry name" value="vWA-like"/>
    <property type="match status" value="1"/>
</dbReference>
<keyword evidence="5" id="KW-1185">Reference proteome</keyword>
<dbReference type="Gene3D" id="3.40.50.410">
    <property type="entry name" value="von Willebrand factor, type A domain"/>
    <property type="match status" value="1"/>
</dbReference>
<evidence type="ECO:0000313" key="4">
    <source>
        <dbReference type="EMBL" id="KAJ1088338.1"/>
    </source>
</evidence>
<dbReference type="InterPro" id="IPR008930">
    <property type="entry name" value="Terpenoid_cyclase/PrenylTrfase"/>
</dbReference>
<dbReference type="EMBL" id="JANPWB010000015">
    <property type="protein sequence ID" value="KAJ1088338.1"/>
    <property type="molecule type" value="Genomic_DNA"/>
</dbReference>
<evidence type="ECO:0008006" key="6">
    <source>
        <dbReference type="Google" id="ProtNLM"/>
    </source>
</evidence>
<name>A0AAV7LG27_PLEWA</name>
<dbReference type="SMART" id="SM00609">
    <property type="entry name" value="VIT"/>
    <property type="match status" value="1"/>
</dbReference>
<evidence type="ECO:0000256" key="1">
    <source>
        <dbReference type="SAM" id="MobiDB-lite"/>
    </source>
</evidence>
<evidence type="ECO:0000259" key="2">
    <source>
        <dbReference type="PROSITE" id="PS50234"/>
    </source>
</evidence>
<comment type="caution">
    <text evidence="4">The sequence shown here is derived from an EMBL/GenBank/DDBJ whole genome shotgun (WGS) entry which is preliminary data.</text>
</comment>
<dbReference type="Pfam" id="PF13768">
    <property type="entry name" value="VWA_3"/>
    <property type="match status" value="1"/>
</dbReference>
<feature type="domain" description="VIT" evidence="3">
    <location>
        <begin position="64"/>
        <end position="194"/>
    </location>
</feature>
<evidence type="ECO:0000313" key="5">
    <source>
        <dbReference type="Proteomes" id="UP001066276"/>
    </source>
</evidence>
<feature type="compositionally biased region" description="Basic residues" evidence="1">
    <location>
        <begin position="1"/>
        <end position="10"/>
    </location>
</feature>